<dbReference type="InterPro" id="IPR021354">
    <property type="entry name" value="DUF2975"/>
</dbReference>
<reference evidence="2 3" key="1">
    <citation type="submission" date="2023-10" db="EMBL/GenBank/DDBJ databases">
        <title>Virgibacillus soli CC-YMP-6 genome.</title>
        <authorList>
            <person name="Miliotis G."/>
            <person name="Sengupta P."/>
            <person name="Hameed A."/>
            <person name="Chuvochina M."/>
            <person name="Mcdonagh F."/>
            <person name="Simpson A.C."/>
            <person name="Singh N.K."/>
            <person name="Rekha P.D."/>
            <person name="Raman K."/>
            <person name="Hugenholtz P."/>
            <person name="Venkateswaran K."/>
        </authorList>
    </citation>
    <scope>NUCLEOTIDE SEQUENCE [LARGE SCALE GENOMIC DNA]</scope>
    <source>
        <strain evidence="2 3">CC-YMP-6</strain>
    </source>
</reference>
<feature type="transmembrane region" description="Helical" evidence="1">
    <location>
        <begin position="117"/>
        <end position="140"/>
    </location>
</feature>
<evidence type="ECO:0000256" key="1">
    <source>
        <dbReference type="SAM" id="Phobius"/>
    </source>
</evidence>
<gene>
    <name evidence="2" type="ORF">RWD45_09120</name>
</gene>
<evidence type="ECO:0000313" key="2">
    <source>
        <dbReference type="EMBL" id="MDY0408685.1"/>
    </source>
</evidence>
<keyword evidence="3" id="KW-1185">Reference proteome</keyword>
<organism evidence="2 3">
    <name type="scientific">Paracerasibacillus soli</name>
    <dbReference type="NCBI Taxonomy" id="480284"/>
    <lineage>
        <taxon>Bacteria</taxon>
        <taxon>Bacillati</taxon>
        <taxon>Bacillota</taxon>
        <taxon>Bacilli</taxon>
        <taxon>Bacillales</taxon>
        <taxon>Bacillaceae</taxon>
        <taxon>Paracerasibacillus</taxon>
    </lineage>
</organism>
<dbReference type="EMBL" id="JAWDIQ010000001">
    <property type="protein sequence ID" value="MDY0408685.1"/>
    <property type="molecule type" value="Genomic_DNA"/>
</dbReference>
<dbReference type="Proteomes" id="UP001275315">
    <property type="component" value="Unassembled WGS sequence"/>
</dbReference>
<keyword evidence="1" id="KW-1133">Transmembrane helix</keyword>
<accession>A0ABU5CTD9</accession>
<evidence type="ECO:0000313" key="3">
    <source>
        <dbReference type="Proteomes" id="UP001275315"/>
    </source>
</evidence>
<keyword evidence="1" id="KW-0812">Transmembrane</keyword>
<keyword evidence="1" id="KW-0472">Membrane</keyword>
<feature type="transmembrane region" description="Helical" evidence="1">
    <location>
        <begin position="89"/>
        <end position="111"/>
    </location>
</feature>
<dbReference type="Pfam" id="PF11188">
    <property type="entry name" value="DUF2975"/>
    <property type="match status" value="1"/>
</dbReference>
<comment type="caution">
    <text evidence="2">The sequence shown here is derived from an EMBL/GenBank/DDBJ whole genome shotgun (WGS) entry which is preliminary data.</text>
</comment>
<feature type="transmembrane region" description="Helical" evidence="1">
    <location>
        <begin position="47"/>
        <end position="68"/>
    </location>
</feature>
<protein>
    <submittedName>
        <fullName evidence="2">DUF2975 domain-containing protein</fullName>
    </submittedName>
</protein>
<sequence length="158" mass="17810">MQRGTTLFLRIAVYFIGIMVLALFIFWLPRLANDTAEMFPEFSYLRFPVLIGLYVTGIPFYFALYKALKLLTYIDKSNAFSELSVNALRYIKYCAITISGLYAIGAIFLLAQNALHPGIAIIIFTIIFCSVVIAVFTMVLQKLLKSALDIKSENDLTV</sequence>
<feature type="transmembrane region" description="Helical" evidence="1">
    <location>
        <begin position="7"/>
        <end position="27"/>
    </location>
</feature>
<proteinExistence type="predicted"/>
<dbReference type="RefSeq" id="WP_320379398.1">
    <property type="nucleotide sequence ID" value="NZ_JAWDIQ010000001.1"/>
</dbReference>
<name>A0ABU5CTD9_9BACI</name>